<evidence type="ECO:0000256" key="1">
    <source>
        <dbReference type="SAM" id="Coils"/>
    </source>
</evidence>
<dbReference type="OrthoDB" id="403739at2"/>
<dbReference type="PATRIC" id="fig|1403316.3.peg.488"/>
<feature type="coiled-coil region" evidence="1">
    <location>
        <begin position="50"/>
        <end position="77"/>
    </location>
</feature>
<dbReference type="KEGG" id="mpv:PRV_02600"/>
<organism evidence="2 3">
    <name type="scientific">Mycoplasma parvum str. Indiana</name>
    <dbReference type="NCBI Taxonomy" id="1403316"/>
    <lineage>
        <taxon>Bacteria</taxon>
        <taxon>Bacillati</taxon>
        <taxon>Mycoplasmatota</taxon>
        <taxon>Mollicutes</taxon>
        <taxon>Mycoplasmataceae</taxon>
        <taxon>Mycoplasma</taxon>
    </lineage>
</organism>
<name>U5NG58_9MOLU</name>
<gene>
    <name evidence="2" type="ORF">PRV_02600</name>
</gene>
<evidence type="ECO:0000313" key="3">
    <source>
        <dbReference type="Proteomes" id="UP000017119"/>
    </source>
</evidence>
<evidence type="ECO:0000313" key="2">
    <source>
        <dbReference type="EMBL" id="AGX89253.1"/>
    </source>
</evidence>
<dbReference type="RefSeq" id="WP_022770387.1">
    <property type="nucleotide sequence ID" value="NC_022575.1"/>
</dbReference>
<reference evidence="2 3" key="1">
    <citation type="journal article" date="2013" name="Genome Announc.">
        <title>Genome Sequence of Mycoplasma parvum (Formerly Eperythrozoon parvum), a Diminutive Hemoplasma of the Pig.</title>
        <authorList>
            <person name="do Nascimento N.C."/>
            <person name="Dos Santos A.P."/>
            <person name="Chu Y."/>
            <person name="Guimaraes A.M."/>
            <person name="Pagliaro A."/>
            <person name="Messick J.B."/>
        </authorList>
    </citation>
    <scope>NUCLEOTIDE SEQUENCE [LARGE SCALE GENOMIC DNA]</scope>
    <source>
        <strain evidence="2 3">Indiana</strain>
    </source>
</reference>
<sequence>MSSYSKTFLEKNEDNKYKLSSIQDKVTKINKEMGKESDLSVIKVESETKLLNSQKELNNLTTSFKEAIEQVKDWENHSDLGNVIEQQKVVPPTVNQRKALFTYYKVFSTLKGDGAQFLKILEEVVNDSGYKKIDSKIPSDKQKVLQALNDIGWNNSEKVGFGQYLKIKPNNQNHDPFSVLLETDYLSTARNEAVKWDKFSTEIKRNGFRGDCWGSYRFRQRCEADAASSAKIFQTVRENVEAKVSAKIALRLINEMKEKLDVKEV</sequence>
<accession>U5NG58</accession>
<dbReference type="Proteomes" id="UP000017119">
    <property type="component" value="Chromosome"/>
</dbReference>
<dbReference type="HOGENOM" id="CLU_064929_0_0_14"/>
<keyword evidence="1" id="KW-0175">Coiled coil</keyword>
<dbReference type="EMBL" id="CP006771">
    <property type="protein sequence ID" value="AGX89253.1"/>
    <property type="molecule type" value="Genomic_DNA"/>
</dbReference>
<protein>
    <submittedName>
        <fullName evidence="2">Uncharacterized protein</fullName>
    </submittedName>
</protein>
<keyword evidence="3" id="KW-1185">Reference proteome</keyword>
<proteinExistence type="predicted"/>
<dbReference type="AlphaFoldDB" id="U5NG58"/>